<reference evidence="2" key="2">
    <citation type="journal article" date="2020" name="Nat. Ecol. Evol.">
        <title>Deeply conserved synteny resolves early events in vertebrate evolution.</title>
        <authorList>
            <person name="Simakov O."/>
            <person name="Marletaz F."/>
            <person name="Yue J.X."/>
            <person name="O'Connell B."/>
            <person name="Jenkins J."/>
            <person name="Brandt A."/>
            <person name="Calef R."/>
            <person name="Tung C.H."/>
            <person name="Huang T.K."/>
            <person name="Schmutz J."/>
            <person name="Satoh N."/>
            <person name="Yu J.K."/>
            <person name="Putnam N.H."/>
            <person name="Green R.E."/>
            <person name="Rokhsar D.S."/>
        </authorList>
    </citation>
    <scope>NUCLEOTIDE SEQUENCE [LARGE SCALE GENOMIC DNA]</scope>
    <source>
        <strain evidence="2">S238N-H82</strain>
    </source>
</reference>
<evidence type="ECO:0000313" key="2">
    <source>
        <dbReference type="Proteomes" id="UP000001554"/>
    </source>
</evidence>
<keyword evidence="2" id="KW-1185">Reference proteome</keyword>
<proteinExistence type="predicted"/>
<dbReference type="OrthoDB" id="10043158at2759"/>
<gene>
    <name evidence="3" type="primary">LOC118404145</name>
    <name evidence="1" type="ORF">BRAFLDRAFT_120580</name>
</gene>
<accession>C3Y4Q3</accession>
<reference evidence="1" key="1">
    <citation type="journal article" date="2008" name="Nature">
        <title>The amphioxus genome and the evolution of the chordate karyotype.</title>
        <authorList>
            <consortium name="US DOE Joint Genome Institute (JGI-PGF)"/>
            <person name="Putnam N.H."/>
            <person name="Butts T."/>
            <person name="Ferrier D.E.K."/>
            <person name="Furlong R.F."/>
            <person name="Hellsten U."/>
            <person name="Kawashima T."/>
            <person name="Robinson-Rechavi M."/>
            <person name="Shoguchi E."/>
            <person name="Terry A."/>
            <person name="Yu J.-K."/>
            <person name="Benito-Gutierrez E.L."/>
            <person name="Dubchak I."/>
            <person name="Garcia-Fernandez J."/>
            <person name="Gibson-Brown J.J."/>
            <person name="Grigoriev I.V."/>
            <person name="Horton A.C."/>
            <person name="de Jong P.J."/>
            <person name="Jurka J."/>
            <person name="Kapitonov V.V."/>
            <person name="Kohara Y."/>
            <person name="Kuroki Y."/>
            <person name="Lindquist E."/>
            <person name="Lucas S."/>
            <person name="Osoegawa K."/>
            <person name="Pennacchio L.A."/>
            <person name="Salamov A.A."/>
            <person name="Satou Y."/>
            <person name="Sauka-Spengler T."/>
            <person name="Schmutz J."/>
            <person name="Shin-I T."/>
            <person name="Toyoda A."/>
            <person name="Bronner-Fraser M."/>
            <person name="Fujiyama A."/>
            <person name="Holland L.Z."/>
            <person name="Holland P.W.H."/>
            <person name="Satoh N."/>
            <person name="Rokhsar D.S."/>
        </authorList>
    </citation>
    <scope>NUCLEOTIDE SEQUENCE [LARGE SCALE GENOMIC DNA]</scope>
    <source>
        <strain evidence="1">S238N-H82</strain>
        <tissue evidence="1">Testes</tissue>
    </source>
</reference>
<dbReference type="PANTHER" id="PTHR33844">
    <property type="entry name" value="SULFOTRANSFER_1 DOMAIN-CONTAINING PROTEIN"/>
    <property type="match status" value="1"/>
</dbReference>
<dbReference type="eggNOG" id="ENOG502T13G">
    <property type="taxonomic scope" value="Eukaryota"/>
</dbReference>
<dbReference type="OMA" id="GLKFYES"/>
<organism>
    <name type="scientific">Branchiostoma floridae</name>
    <name type="common">Florida lancelet</name>
    <name type="synonym">Amphioxus</name>
    <dbReference type="NCBI Taxonomy" id="7739"/>
    <lineage>
        <taxon>Eukaryota</taxon>
        <taxon>Metazoa</taxon>
        <taxon>Chordata</taxon>
        <taxon>Cephalochordata</taxon>
        <taxon>Leptocardii</taxon>
        <taxon>Amphioxiformes</taxon>
        <taxon>Branchiostomatidae</taxon>
        <taxon>Branchiostoma</taxon>
    </lineage>
</organism>
<reference evidence="3" key="3">
    <citation type="submission" date="2025-04" db="UniProtKB">
        <authorList>
            <consortium name="RefSeq"/>
        </authorList>
    </citation>
    <scope>IDENTIFICATION</scope>
    <source>
        <strain evidence="3">S238N-H82</strain>
        <tissue evidence="3">Testes</tissue>
    </source>
</reference>
<name>C3Y4Q3_BRAFL</name>
<sequence length="430" mass="49469">MMAYTQQAKWDEEEDYELLEGELSDVDDFEVTGDRQPIEDMVAFFKERGHEYSVYTIDWTKGEVMFVKTTEGADLRPFSSFMQAQREKAEEILMMPISQLQDVADAVVEEVKHVQEIFVYNTGRCGCTLFNNAVDVLPSVRAVCQPDVYNVIAAAALACLEDLPDEDDEEEEDIYKLIRDDATAVTLVRNLTTVFNYYLLKSDPLKRSTILYTLAPDSTVVGRVMARAHPKAKTAFLYRNGLKFYESHLRLILDNEKRHYANFQKARKLGRNAFCFEKEYGSVTIFGDDPELDNDEVERDISYYIVTLWQGTMHKALKLREQFPENFFHAVLSYETLAEKKTRALQEVMEKLGIKVDISDADIEVPLAEVFSKESLADTAFSSHPKREDNEYQPHSDEWVGDWDRGVFDKVCQSTGWEPADPDFIFPDTI</sequence>
<protein>
    <submittedName>
        <fullName evidence="3">Uncharacterized protein LOC118404145</fullName>
    </submittedName>
</protein>
<dbReference type="EMBL" id="GG666486">
    <property type="protein sequence ID" value="EEN64710.1"/>
    <property type="molecule type" value="Genomic_DNA"/>
</dbReference>
<dbReference type="PANTHER" id="PTHR33844:SF1">
    <property type="entry name" value="SULFOTRANSFERASE DOMAIN-CONTAINING PROTEIN"/>
    <property type="match status" value="1"/>
</dbReference>
<evidence type="ECO:0000313" key="3">
    <source>
        <dbReference type="RefSeq" id="XP_035659051.1"/>
    </source>
</evidence>
<dbReference type="AlphaFoldDB" id="C3Y4Q3"/>
<evidence type="ECO:0000313" key="1">
    <source>
        <dbReference type="EMBL" id="EEN64710.1"/>
    </source>
</evidence>
<dbReference type="KEGG" id="bfo:118404145"/>
<dbReference type="InParanoid" id="C3Y4Q3"/>
<dbReference type="GeneID" id="118404145"/>
<dbReference type="InterPro" id="IPR027417">
    <property type="entry name" value="P-loop_NTPase"/>
</dbReference>
<dbReference type="RefSeq" id="XP_035659051.1">
    <property type="nucleotide sequence ID" value="XM_035803158.1"/>
</dbReference>
<dbReference type="SUPFAM" id="SSF52540">
    <property type="entry name" value="P-loop containing nucleoside triphosphate hydrolases"/>
    <property type="match status" value="1"/>
</dbReference>
<dbReference type="Proteomes" id="UP000001554">
    <property type="component" value="Chromosome 17"/>
</dbReference>
<dbReference type="Gene3D" id="3.40.50.300">
    <property type="entry name" value="P-loop containing nucleotide triphosphate hydrolases"/>
    <property type="match status" value="1"/>
</dbReference>